<dbReference type="SUPFAM" id="SSF48179">
    <property type="entry name" value="6-phosphogluconate dehydrogenase C-terminal domain-like"/>
    <property type="match status" value="1"/>
</dbReference>
<dbReference type="Gene3D" id="3.40.50.720">
    <property type="entry name" value="NAD(P)-binding Rossmann-like Domain"/>
    <property type="match status" value="1"/>
</dbReference>
<sequence>MDMDFVAEKGLVLLGCGKMGSAMLQGWLSDGLPPSSVWVIDPNPSDWLKNTGVQINADNLPAAPGIVLIAVKPQMMGEALPSLKKMGNGVTLFISVAAGTPISAFEAALGSESPIIRAMPNTPAAVGRGITSIIGNVHASSAQLDLAEALLRAVGQVVRLESEDQMDAVTGVSGSGPAYVFHMIECMAKAGEAEGLSPELAMQLAQATVAGAGALAEAAEETPSELRVNVTSPNGTTQAGLEVLMDEENGLPDLIRRTVGAAANRSRELRNG</sequence>
<keyword evidence="4" id="KW-0028">Amino-acid biosynthesis</keyword>
<dbReference type="GO" id="GO:0004735">
    <property type="term" value="F:pyrroline-5-carboxylate reductase activity"/>
    <property type="evidence" value="ECO:0007669"/>
    <property type="project" value="UniProtKB-UniRule"/>
</dbReference>
<dbReference type="NCBIfam" id="TIGR00112">
    <property type="entry name" value="proC"/>
    <property type="match status" value="1"/>
</dbReference>
<dbReference type="UniPathway" id="UPA00098">
    <property type="reaction ID" value="UER00361"/>
</dbReference>
<evidence type="ECO:0000259" key="7">
    <source>
        <dbReference type="Pfam" id="PF03807"/>
    </source>
</evidence>
<keyword evidence="4" id="KW-0963">Cytoplasm</keyword>
<dbReference type="InterPro" id="IPR036291">
    <property type="entry name" value="NAD(P)-bd_dom_sf"/>
</dbReference>
<comment type="function">
    <text evidence="4">Catalyzes the reduction of 1-pyrroline-5-carboxylate (PCA) to L-proline.</text>
</comment>
<keyword evidence="10" id="KW-1185">Reference proteome</keyword>
<protein>
    <recommendedName>
        <fullName evidence="4 5">Pyrroline-5-carboxylate reductase</fullName>
        <shortName evidence="4">P5C reductase</shortName>
        <shortName evidence="4">P5CR</shortName>
        <ecNumber evidence="4 5">1.5.1.2</ecNumber>
    </recommendedName>
    <alternativeName>
        <fullName evidence="4">PCA reductase</fullName>
    </alternativeName>
</protein>
<evidence type="ECO:0000313" key="9">
    <source>
        <dbReference type="EMBL" id="PVA10303.1"/>
    </source>
</evidence>
<reference evidence="9 10" key="1">
    <citation type="submission" date="2018-04" db="EMBL/GenBank/DDBJ databases">
        <title>Pelagivirga bohaiensis gen. nov., sp. nov., a bacterium isolated from the Bohai Sea.</title>
        <authorList>
            <person name="Ji X."/>
        </authorList>
    </citation>
    <scope>NUCLEOTIDE SEQUENCE [LARGE SCALE GENOMIC DNA]</scope>
    <source>
        <strain evidence="9 10">BH-SD19</strain>
    </source>
</reference>
<dbReference type="EMBL" id="QCYH01000004">
    <property type="protein sequence ID" value="PVA10303.1"/>
    <property type="molecule type" value="Genomic_DNA"/>
</dbReference>
<evidence type="ECO:0000256" key="3">
    <source>
        <dbReference type="ARBA" id="ARBA00023002"/>
    </source>
</evidence>
<dbReference type="InterPro" id="IPR000304">
    <property type="entry name" value="Pyrroline-COOH_reductase"/>
</dbReference>
<dbReference type="Gene3D" id="1.10.3730.10">
    <property type="entry name" value="ProC C-terminal domain-like"/>
    <property type="match status" value="1"/>
</dbReference>
<dbReference type="InterPro" id="IPR028939">
    <property type="entry name" value="P5C_Rdtase_cat_N"/>
</dbReference>
<comment type="catalytic activity">
    <reaction evidence="4">
        <text>L-proline + NADP(+) = (S)-1-pyrroline-5-carboxylate + NADPH + 2 H(+)</text>
        <dbReference type="Rhea" id="RHEA:14109"/>
        <dbReference type="ChEBI" id="CHEBI:15378"/>
        <dbReference type="ChEBI" id="CHEBI:17388"/>
        <dbReference type="ChEBI" id="CHEBI:57783"/>
        <dbReference type="ChEBI" id="CHEBI:58349"/>
        <dbReference type="ChEBI" id="CHEBI:60039"/>
        <dbReference type="EC" id="1.5.1.2"/>
    </reaction>
</comment>
<organism evidence="9 10">
    <name type="scientific">Pelagivirga sediminicola</name>
    <dbReference type="NCBI Taxonomy" id="2170575"/>
    <lineage>
        <taxon>Bacteria</taxon>
        <taxon>Pseudomonadati</taxon>
        <taxon>Pseudomonadota</taxon>
        <taxon>Alphaproteobacteria</taxon>
        <taxon>Rhodobacterales</taxon>
        <taxon>Paracoccaceae</taxon>
        <taxon>Pelagivirga</taxon>
    </lineage>
</organism>
<comment type="pathway">
    <text evidence="4">Amino-acid biosynthesis; L-proline biosynthesis; L-proline from L-glutamate 5-semialdehyde: step 1/1.</text>
</comment>
<accession>A0A2T7G7B1</accession>
<dbReference type="SUPFAM" id="SSF51735">
    <property type="entry name" value="NAD(P)-binding Rossmann-fold domains"/>
    <property type="match status" value="1"/>
</dbReference>
<evidence type="ECO:0000313" key="10">
    <source>
        <dbReference type="Proteomes" id="UP000244446"/>
    </source>
</evidence>
<dbReference type="EC" id="1.5.1.2" evidence="4 5"/>
<dbReference type="RefSeq" id="WP_108691816.1">
    <property type="nucleotide sequence ID" value="NZ_QCYH01000004.1"/>
</dbReference>
<dbReference type="GO" id="GO:0005737">
    <property type="term" value="C:cytoplasm"/>
    <property type="evidence" value="ECO:0007669"/>
    <property type="project" value="UniProtKB-SubCell"/>
</dbReference>
<feature type="binding site" evidence="6">
    <location>
        <begin position="70"/>
        <end position="73"/>
    </location>
    <ligand>
        <name>NADP(+)</name>
        <dbReference type="ChEBI" id="CHEBI:58349"/>
    </ligand>
</feature>
<keyword evidence="3 4" id="KW-0560">Oxidoreductase</keyword>
<dbReference type="PIRSF" id="PIRSF000193">
    <property type="entry name" value="Pyrrol-5-carb_rd"/>
    <property type="match status" value="1"/>
</dbReference>
<dbReference type="Pfam" id="PF14748">
    <property type="entry name" value="P5CR_dimer"/>
    <property type="match status" value="1"/>
</dbReference>
<evidence type="ECO:0000256" key="4">
    <source>
        <dbReference type="HAMAP-Rule" id="MF_01925"/>
    </source>
</evidence>
<comment type="subcellular location">
    <subcellularLocation>
        <location evidence="4">Cytoplasm</location>
    </subcellularLocation>
</comment>
<dbReference type="FunFam" id="1.10.3730.10:FF:000001">
    <property type="entry name" value="Pyrroline-5-carboxylate reductase"/>
    <property type="match status" value="1"/>
</dbReference>
<dbReference type="PANTHER" id="PTHR11645:SF0">
    <property type="entry name" value="PYRROLINE-5-CARBOXYLATE REDUCTASE 3"/>
    <property type="match status" value="1"/>
</dbReference>
<comment type="caution">
    <text evidence="9">The sequence shown here is derived from an EMBL/GenBank/DDBJ whole genome shotgun (WGS) entry which is preliminary data.</text>
</comment>
<dbReference type="HAMAP" id="MF_01925">
    <property type="entry name" value="P5C_reductase"/>
    <property type="match status" value="1"/>
</dbReference>
<gene>
    <name evidence="4" type="primary">proC</name>
    <name evidence="9" type="ORF">DC366_08645</name>
</gene>
<feature type="domain" description="Pyrroline-5-carboxylate reductase dimerisation" evidence="8">
    <location>
        <begin position="163"/>
        <end position="269"/>
    </location>
</feature>
<comment type="catalytic activity">
    <reaction evidence="4">
        <text>L-proline + NAD(+) = (S)-1-pyrroline-5-carboxylate + NADH + 2 H(+)</text>
        <dbReference type="Rhea" id="RHEA:14105"/>
        <dbReference type="ChEBI" id="CHEBI:15378"/>
        <dbReference type="ChEBI" id="CHEBI:17388"/>
        <dbReference type="ChEBI" id="CHEBI:57540"/>
        <dbReference type="ChEBI" id="CHEBI:57945"/>
        <dbReference type="ChEBI" id="CHEBI:60039"/>
        <dbReference type="EC" id="1.5.1.2"/>
    </reaction>
</comment>
<evidence type="ECO:0000256" key="5">
    <source>
        <dbReference type="NCBIfam" id="TIGR00112"/>
    </source>
</evidence>
<feature type="domain" description="Pyrroline-5-carboxylate reductase catalytic N-terminal" evidence="7">
    <location>
        <begin position="12"/>
        <end position="99"/>
    </location>
</feature>
<dbReference type="OrthoDB" id="9805754at2"/>
<evidence type="ECO:0000256" key="6">
    <source>
        <dbReference type="PIRSR" id="PIRSR000193-1"/>
    </source>
</evidence>
<evidence type="ECO:0000256" key="1">
    <source>
        <dbReference type="ARBA" id="ARBA00005525"/>
    </source>
</evidence>
<dbReference type="PANTHER" id="PTHR11645">
    <property type="entry name" value="PYRROLINE-5-CARBOXYLATE REDUCTASE"/>
    <property type="match status" value="1"/>
</dbReference>
<dbReference type="InterPro" id="IPR029036">
    <property type="entry name" value="P5CR_dimer"/>
</dbReference>
<dbReference type="InterPro" id="IPR008927">
    <property type="entry name" value="6-PGluconate_DH-like_C_sf"/>
</dbReference>
<dbReference type="GO" id="GO:0055129">
    <property type="term" value="P:L-proline biosynthetic process"/>
    <property type="evidence" value="ECO:0007669"/>
    <property type="project" value="UniProtKB-UniRule"/>
</dbReference>
<feature type="binding site" evidence="6">
    <location>
        <begin position="14"/>
        <end position="19"/>
    </location>
    <ligand>
        <name>NADP(+)</name>
        <dbReference type="ChEBI" id="CHEBI:58349"/>
    </ligand>
</feature>
<comment type="similarity">
    <text evidence="1 4">Belongs to the pyrroline-5-carboxylate reductase family.</text>
</comment>
<name>A0A2T7G7B1_9RHOB</name>
<evidence type="ECO:0000259" key="8">
    <source>
        <dbReference type="Pfam" id="PF14748"/>
    </source>
</evidence>
<dbReference type="AlphaFoldDB" id="A0A2T7G7B1"/>
<dbReference type="Proteomes" id="UP000244446">
    <property type="component" value="Unassembled WGS sequence"/>
</dbReference>
<dbReference type="Pfam" id="PF03807">
    <property type="entry name" value="F420_oxidored"/>
    <property type="match status" value="1"/>
</dbReference>
<keyword evidence="4" id="KW-0641">Proline biosynthesis</keyword>
<keyword evidence="2 4" id="KW-0521">NADP</keyword>
<evidence type="ECO:0000256" key="2">
    <source>
        <dbReference type="ARBA" id="ARBA00022857"/>
    </source>
</evidence>
<proteinExistence type="inferred from homology"/>